<evidence type="ECO:0000313" key="2">
    <source>
        <dbReference type="Proteomes" id="UP000229383"/>
    </source>
</evidence>
<organism evidence="1 2">
    <name type="scientific">Candidatus Niyogibacteria bacterium CG10_big_fil_rev_8_21_14_0_10_42_19</name>
    <dbReference type="NCBI Taxonomy" id="1974725"/>
    <lineage>
        <taxon>Bacteria</taxon>
        <taxon>Candidatus Niyogiibacteriota</taxon>
    </lineage>
</organism>
<evidence type="ECO:0000313" key="1">
    <source>
        <dbReference type="EMBL" id="PIR70055.1"/>
    </source>
</evidence>
<name>A0A2H0TGW6_9BACT</name>
<sequence length="115" mass="13387">MSGAFIFLILYAKIYIIKLKNKSMSASFEKFPDNKETIKITLEEWRNFANRESDDPVLLDWMKEKGTFFDSGYIDVVDDTGMTRIMDTSKDVFGVFVGDAYQDKEDQPIRKEQGY</sequence>
<comment type="caution">
    <text evidence="1">The sequence shown here is derived from an EMBL/GenBank/DDBJ whole genome shotgun (WGS) entry which is preliminary data.</text>
</comment>
<protein>
    <submittedName>
        <fullName evidence="1">Uncharacterized protein</fullName>
    </submittedName>
</protein>
<proteinExistence type="predicted"/>
<reference evidence="2" key="1">
    <citation type="submission" date="2017-09" db="EMBL/GenBank/DDBJ databases">
        <title>Depth-based differentiation of microbial function through sediment-hosted aquifers and enrichment of novel symbionts in the deep terrestrial subsurface.</title>
        <authorList>
            <person name="Probst A.J."/>
            <person name="Ladd B."/>
            <person name="Jarett J.K."/>
            <person name="Geller-Mcgrath D.E."/>
            <person name="Sieber C.M.K."/>
            <person name="Emerson J.B."/>
            <person name="Anantharaman K."/>
            <person name="Thomas B.C."/>
            <person name="Malmstrom R."/>
            <person name="Stieglmeier M."/>
            <person name="Klingl A."/>
            <person name="Woyke T."/>
            <person name="Ryan C.M."/>
            <person name="Banfield J.F."/>
        </authorList>
    </citation>
    <scope>NUCLEOTIDE SEQUENCE [LARGE SCALE GENOMIC DNA]</scope>
</reference>
<dbReference type="AlphaFoldDB" id="A0A2H0TGW6"/>
<accession>A0A2H0TGW6</accession>
<dbReference type="EMBL" id="PFCN01000040">
    <property type="protein sequence ID" value="PIR70055.1"/>
    <property type="molecule type" value="Genomic_DNA"/>
</dbReference>
<dbReference type="Proteomes" id="UP000229383">
    <property type="component" value="Unassembled WGS sequence"/>
</dbReference>
<gene>
    <name evidence="1" type="ORF">COU46_03620</name>
</gene>